<dbReference type="GO" id="GO:0016787">
    <property type="term" value="F:hydrolase activity"/>
    <property type="evidence" value="ECO:0007669"/>
    <property type="project" value="UniProtKB-KW"/>
</dbReference>
<dbReference type="HAMAP" id="MF_01416">
    <property type="entry name" value="ATP_synth_delta_bact"/>
    <property type="match status" value="1"/>
</dbReference>
<dbReference type="Gene3D" id="1.10.520.20">
    <property type="entry name" value="N-terminal domain of the delta subunit of the F1F0-ATP synthase"/>
    <property type="match status" value="1"/>
</dbReference>
<dbReference type="AlphaFoldDB" id="A0A3E2TNG6"/>
<keyword evidence="2 8" id="KW-0813">Transport</keyword>
<dbReference type="InterPro" id="IPR000711">
    <property type="entry name" value="ATPase_OSCP/dsu"/>
</dbReference>
<keyword evidence="4 8" id="KW-0406">Ion transport</keyword>
<dbReference type="NCBIfam" id="TIGR01145">
    <property type="entry name" value="ATP_synt_delta"/>
    <property type="match status" value="1"/>
</dbReference>
<dbReference type="GO" id="GO:0005886">
    <property type="term" value="C:plasma membrane"/>
    <property type="evidence" value="ECO:0007669"/>
    <property type="project" value="UniProtKB-SubCell"/>
</dbReference>
<accession>A0A3E2TNG6</accession>
<keyword evidence="9" id="KW-0378">Hydrolase</keyword>
<dbReference type="Proteomes" id="UP000260773">
    <property type="component" value="Unassembled WGS sequence"/>
</dbReference>
<comment type="function">
    <text evidence="8">This protein is part of the stalk that links CF(0) to CF(1). It either transmits conformational changes from CF(0) to CF(1) or is implicated in proton conduction.</text>
</comment>
<comment type="similarity">
    <text evidence="8">Belongs to the ATPase delta chain family.</text>
</comment>
<dbReference type="PROSITE" id="PS00389">
    <property type="entry name" value="ATPASE_DELTA"/>
    <property type="match status" value="1"/>
</dbReference>
<keyword evidence="5 8" id="KW-0472">Membrane</keyword>
<keyword evidence="6 8" id="KW-0139">CF(1)</keyword>
<dbReference type="GO" id="GO:0045259">
    <property type="term" value="C:proton-transporting ATP synthase complex"/>
    <property type="evidence" value="ECO:0007669"/>
    <property type="project" value="UniProtKB-KW"/>
</dbReference>
<evidence type="ECO:0000256" key="8">
    <source>
        <dbReference type="HAMAP-Rule" id="MF_01416"/>
    </source>
</evidence>
<evidence type="ECO:0000256" key="5">
    <source>
        <dbReference type="ARBA" id="ARBA00023136"/>
    </source>
</evidence>
<comment type="function">
    <text evidence="8">F(1)F(0) ATP synthase produces ATP from ADP in the presence of a proton or sodium gradient. F-type ATPases consist of two structural domains, F(1) containing the extramembraneous catalytic core and F(0) containing the membrane proton channel, linked together by a central stalk and a peripheral stalk. During catalysis, ATP synthesis in the catalytic domain of F(1) is coupled via a rotary mechanism of the central stalk subunits to proton translocation.</text>
</comment>
<dbReference type="Pfam" id="PF00213">
    <property type="entry name" value="OSCP"/>
    <property type="match status" value="1"/>
</dbReference>
<evidence type="ECO:0000313" key="10">
    <source>
        <dbReference type="Proteomes" id="UP000260773"/>
    </source>
</evidence>
<name>A0A3E2TNG6_9FIRM</name>
<proteinExistence type="inferred from homology"/>
<evidence type="ECO:0000256" key="3">
    <source>
        <dbReference type="ARBA" id="ARBA00022781"/>
    </source>
</evidence>
<comment type="caution">
    <text evidence="9">The sequence shown here is derived from an EMBL/GenBank/DDBJ whole genome shotgun (WGS) entry which is preliminary data.</text>
</comment>
<dbReference type="EMBL" id="QVEP01000016">
    <property type="protein sequence ID" value="RGB79933.1"/>
    <property type="molecule type" value="Genomic_DNA"/>
</dbReference>
<evidence type="ECO:0000313" key="9">
    <source>
        <dbReference type="EMBL" id="RGB79933.1"/>
    </source>
</evidence>
<gene>
    <name evidence="8 9" type="primary">atpH</name>
    <name evidence="9" type="ORF">DW070_08370</name>
</gene>
<evidence type="ECO:0000256" key="6">
    <source>
        <dbReference type="ARBA" id="ARBA00023196"/>
    </source>
</evidence>
<dbReference type="PANTHER" id="PTHR11910">
    <property type="entry name" value="ATP SYNTHASE DELTA CHAIN"/>
    <property type="match status" value="1"/>
</dbReference>
<protein>
    <recommendedName>
        <fullName evidence="8">ATP synthase subunit delta</fullName>
    </recommendedName>
    <alternativeName>
        <fullName evidence="8">ATP synthase F(1) sector subunit delta</fullName>
    </alternativeName>
    <alternativeName>
        <fullName evidence="8">F-type ATPase subunit delta</fullName>
        <shortName evidence="8">F-ATPase subunit delta</shortName>
    </alternativeName>
</protein>
<organism evidence="9 10">
    <name type="scientific">Coprococcus catus</name>
    <dbReference type="NCBI Taxonomy" id="116085"/>
    <lineage>
        <taxon>Bacteria</taxon>
        <taxon>Bacillati</taxon>
        <taxon>Bacillota</taxon>
        <taxon>Clostridia</taxon>
        <taxon>Lachnospirales</taxon>
        <taxon>Lachnospiraceae</taxon>
        <taxon>Coprococcus</taxon>
    </lineage>
</organism>
<keyword evidence="3 8" id="KW-0375">Hydrogen ion transport</keyword>
<reference evidence="9 10" key="1">
    <citation type="submission" date="2018-08" db="EMBL/GenBank/DDBJ databases">
        <title>A genome reference for cultivated species of the human gut microbiota.</title>
        <authorList>
            <person name="Zou Y."/>
            <person name="Xue W."/>
            <person name="Luo G."/>
        </authorList>
    </citation>
    <scope>NUCLEOTIDE SEQUENCE [LARGE SCALE GENOMIC DNA]</scope>
    <source>
        <strain evidence="9 10">AF45-17</strain>
    </source>
</reference>
<dbReference type="InterPro" id="IPR020781">
    <property type="entry name" value="ATPase_OSCP/d_CS"/>
</dbReference>
<evidence type="ECO:0000256" key="7">
    <source>
        <dbReference type="ARBA" id="ARBA00023310"/>
    </source>
</evidence>
<keyword evidence="7 8" id="KW-0066">ATP synthesis</keyword>
<evidence type="ECO:0000256" key="4">
    <source>
        <dbReference type="ARBA" id="ARBA00023065"/>
    </source>
</evidence>
<evidence type="ECO:0000256" key="2">
    <source>
        <dbReference type="ARBA" id="ARBA00022448"/>
    </source>
</evidence>
<sequence>MTQRAVNNAIVLYELGITSEELQTAREITEKVPALLNVLRSPLVTSEKKHHLIERVFDGSGLPRHLINFYKVMCNDSGIEELADIYAEWQKIWDTSHNRVRVECVFAETPSPEKENEIKAFLSRKYPGKKLIYQISINPSLLGGVRIRIGNEEYDWTFAARIRQLKDAVGQI</sequence>
<comment type="subcellular location">
    <subcellularLocation>
        <location evidence="8">Cell membrane</location>
        <topology evidence="8">Peripheral membrane protein</topology>
    </subcellularLocation>
    <subcellularLocation>
        <location evidence="1">Membrane</location>
    </subcellularLocation>
</comment>
<evidence type="ECO:0000256" key="1">
    <source>
        <dbReference type="ARBA" id="ARBA00004370"/>
    </source>
</evidence>
<dbReference type="GO" id="GO:0046933">
    <property type="term" value="F:proton-transporting ATP synthase activity, rotational mechanism"/>
    <property type="evidence" value="ECO:0007669"/>
    <property type="project" value="UniProtKB-UniRule"/>
</dbReference>
<keyword evidence="8" id="KW-1003">Cell membrane</keyword>
<dbReference type="InterPro" id="IPR026015">
    <property type="entry name" value="ATP_synth_OSCP/delta_N_sf"/>
</dbReference>
<dbReference type="SUPFAM" id="SSF47928">
    <property type="entry name" value="N-terminal domain of the delta subunit of the F1F0-ATP synthase"/>
    <property type="match status" value="1"/>
</dbReference>